<reference evidence="1 2" key="1">
    <citation type="submission" date="2017-01" db="EMBL/GenBank/DDBJ databases">
        <title>The cable genome- insights into the physiology and evolution of filamentous bacteria capable of sulfide oxidation via long distance electron transfer.</title>
        <authorList>
            <person name="Schreiber L."/>
            <person name="Bjerg J.T."/>
            <person name="Boggild A."/>
            <person name="Van De Vossenberg J."/>
            <person name="Meysman F."/>
            <person name="Nielsen L.P."/>
            <person name="Schramm A."/>
            <person name="Kjeldsen K.U."/>
        </authorList>
    </citation>
    <scope>NUCLEOTIDE SEQUENCE [LARGE SCALE GENOMIC DNA]</scope>
    <source>
        <strain evidence="1">A5</strain>
    </source>
</reference>
<proteinExistence type="predicted"/>
<sequence>MKLEKLKKKELDEYCERIGIEIKNKKKIELIQAVYDHDRAIIDQAIKDGNCLNLLRSKINALADEYASNLDQKIVSRKEEMKKDDNSHYLIYRVLGISYEEGFLIDEYQNTGRFLYKYAGSFLEEAASM</sequence>
<organism evidence="1 2">
    <name type="scientific">Candidatus Electrothrix marina</name>
    <dbReference type="NCBI Taxonomy" id="1859130"/>
    <lineage>
        <taxon>Bacteria</taxon>
        <taxon>Pseudomonadati</taxon>
        <taxon>Thermodesulfobacteriota</taxon>
        <taxon>Desulfobulbia</taxon>
        <taxon>Desulfobulbales</taxon>
        <taxon>Desulfobulbaceae</taxon>
        <taxon>Candidatus Electrothrix</taxon>
    </lineage>
</organism>
<keyword evidence="2" id="KW-1185">Reference proteome</keyword>
<keyword evidence="1" id="KW-0378">Hydrolase</keyword>
<gene>
    <name evidence="1" type="ORF">VU01_11233</name>
</gene>
<accession>A0A444JEK6</accession>
<dbReference type="Proteomes" id="UP000288892">
    <property type="component" value="Unassembled WGS sequence"/>
</dbReference>
<evidence type="ECO:0000313" key="1">
    <source>
        <dbReference type="EMBL" id="RWX51515.1"/>
    </source>
</evidence>
<protein>
    <submittedName>
        <fullName evidence="1">ApaLI-like restriction endonuclease</fullName>
    </submittedName>
</protein>
<name>A0A444JEK6_9BACT</name>
<dbReference type="GO" id="GO:0004519">
    <property type="term" value="F:endonuclease activity"/>
    <property type="evidence" value="ECO:0007669"/>
    <property type="project" value="UniProtKB-KW"/>
</dbReference>
<dbReference type="InterPro" id="IPR019036">
    <property type="entry name" value="Restrct_endonuc_II_ApaLI"/>
</dbReference>
<evidence type="ECO:0000313" key="2">
    <source>
        <dbReference type="Proteomes" id="UP000288892"/>
    </source>
</evidence>
<keyword evidence="1" id="KW-0540">Nuclease</keyword>
<dbReference type="Pfam" id="PF09499">
    <property type="entry name" value="RE_ApaLI"/>
    <property type="match status" value="1"/>
</dbReference>
<dbReference type="AlphaFoldDB" id="A0A444JEK6"/>
<comment type="caution">
    <text evidence="1">The sequence shown here is derived from an EMBL/GenBank/DDBJ whole genome shotgun (WGS) entry which is preliminary data.</text>
</comment>
<dbReference type="EMBL" id="MTKS01000123">
    <property type="protein sequence ID" value="RWX51515.1"/>
    <property type="molecule type" value="Genomic_DNA"/>
</dbReference>
<keyword evidence="1" id="KW-0255">Endonuclease</keyword>